<dbReference type="InterPro" id="IPR014710">
    <property type="entry name" value="RmlC-like_jellyroll"/>
</dbReference>
<dbReference type="Gene3D" id="2.60.120.10">
    <property type="entry name" value="Jelly Rolls"/>
    <property type="match status" value="1"/>
</dbReference>
<proteinExistence type="predicted"/>
<evidence type="ECO:0000313" key="3">
    <source>
        <dbReference type="EMBL" id="MBA2875280.1"/>
    </source>
</evidence>
<comment type="caution">
    <text evidence="3">The sequence shown here is derived from an EMBL/GenBank/DDBJ whole genome shotgun (WGS) entry which is preliminary data.</text>
</comment>
<dbReference type="PANTHER" id="PTHR35848">
    <property type="entry name" value="OXALATE-BINDING PROTEIN"/>
    <property type="match status" value="1"/>
</dbReference>
<dbReference type="PANTHER" id="PTHR35848:SF9">
    <property type="entry name" value="SLL1358 PROTEIN"/>
    <property type="match status" value="1"/>
</dbReference>
<dbReference type="EMBL" id="JACDUT010000005">
    <property type="protein sequence ID" value="MBA2875280.1"/>
    <property type="molecule type" value="Genomic_DNA"/>
</dbReference>
<dbReference type="RefSeq" id="WP_181556102.1">
    <property type="nucleotide sequence ID" value="NZ_JACDUT010000005.1"/>
</dbReference>
<dbReference type="Proteomes" id="UP000523087">
    <property type="component" value="Unassembled WGS sequence"/>
</dbReference>
<feature type="domain" description="Cupin type-2" evidence="2">
    <location>
        <begin position="32"/>
        <end position="100"/>
    </location>
</feature>
<keyword evidence="1" id="KW-0479">Metal-binding</keyword>
<evidence type="ECO:0000259" key="2">
    <source>
        <dbReference type="Pfam" id="PF07883"/>
    </source>
</evidence>
<keyword evidence="4" id="KW-1185">Reference proteome</keyword>
<dbReference type="InterPro" id="IPR011051">
    <property type="entry name" value="RmlC_Cupin_sf"/>
</dbReference>
<evidence type="ECO:0000256" key="1">
    <source>
        <dbReference type="ARBA" id="ARBA00022723"/>
    </source>
</evidence>
<gene>
    <name evidence="3" type="ORF">HNR31_002053</name>
</gene>
<dbReference type="InterPro" id="IPR051610">
    <property type="entry name" value="GPI/OXD"/>
</dbReference>
<name>A0A7V9Z7B7_9BACL</name>
<dbReference type="InterPro" id="IPR013096">
    <property type="entry name" value="Cupin_2"/>
</dbReference>
<accession>A0A7V9Z7B7</accession>
<sequence>MKISRQNAEHYIWGEHCDGWHLVKNKDLSIIHERMPPNTAEVKHYHEKSRQFFFVLSGTITIEVNGNIMNIDKHEGIEVPPLVPHQVFNQSKDDAEFLVISQPPSKGDRILLDFHDEKENC</sequence>
<dbReference type="AlphaFoldDB" id="A0A7V9Z7B7"/>
<dbReference type="Pfam" id="PF07883">
    <property type="entry name" value="Cupin_2"/>
    <property type="match status" value="1"/>
</dbReference>
<dbReference type="GO" id="GO:0016853">
    <property type="term" value="F:isomerase activity"/>
    <property type="evidence" value="ECO:0007669"/>
    <property type="project" value="UniProtKB-KW"/>
</dbReference>
<protein>
    <submittedName>
        <fullName evidence="3">Mannose-6-phosphate isomerase-like protein (Cupin superfamily)</fullName>
    </submittedName>
</protein>
<keyword evidence="3" id="KW-0413">Isomerase</keyword>
<reference evidence="3 4" key="1">
    <citation type="submission" date="2020-07" db="EMBL/GenBank/DDBJ databases">
        <title>Genomic Encyclopedia of Type Strains, Phase IV (KMG-IV): sequencing the most valuable type-strain genomes for metagenomic binning, comparative biology and taxonomic classification.</title>
        <authorList>
            <person name="Goeker M."/>
        </authorList>
    </citation>
    <scope>NUCLEOTIDE SEQUENCE [LARGE SCALE GENOMIC DNA]</scope>
    <source>
        <strain evidence="3 4">DSM 15730</strain>
    </source>
</reference>
<dbReference type="SUPFAM" id="SSF51182">
    <property type="entry name" value="RmlC-like cupins"/>
    <property type="match status" value="1"/>
</dbReference>
<dbReference type="GO" id="GO:0046872">
    <property type="term" value="F:metal ion binding"/>
    <property type="evidence" value="ECO:0007669"/>
    <property type="project" value="UniProtKB-KW"/>
</dbReference>
<organism evidence="3 4">
    <name type="scientific">Thermaerobacillus caldiproteolyticus</name>
    <dbReference type="NCBI Taxonomy" id="247480"/>
    <lineage>
        <taxon>Bacteria</taxon>
        <taxon>Bacillati</taxon>
        <taxon>Bacillota</taxon>
        <taxon>Bacilli</taxon>
        <taxon>Bacillales</taxon>
        <taxon>Anoxybacillaceae</taxon>
        <taxon>Thermaerobacillus</taxon>
    </lineage>
</organism>
<evidence type="ECO:0000313" key="4">
    <source>
        <dbReference type="Proteomes" id="UP000523087"/>
    </source>
</evidence>